<dbReference type="Proteomes" id="UP000474296">
    <property type="component" value="Unassembled WGS sequence"/>
</dbReference>
<gene>
    <name evidence="1" type="ORF">GWK10_09045</name>
</gene>
<name>A0A6M0CPF7_9FLAO</name>
<dbReference type="EMBL" id="JAABOQ010000003">
    <property type="protein sequence ID" value="NER17357.1"/>
    <property type="molecule type" value="Genomic_DNA"/>
</dbReference>
<protein>
    <submittedName>
        <fullName evidence="1">Uncharacterized protein</fullName>
    </submittedName>
</protein>
<organism evidence="1 2">
    <name type="scientific">Spongiivirga citrea</name>
    <dbReference type="NCBI Taxonomy" id="1481457"/>
    <lineage>
        <taxon>Bacteria</taxon>
        <taxon>Pseudomonadati</taxon>
        <taxon>Bacteroidota</taxon>
        <taxon>Flavobacteriia</taxon>
        <taxon>Flavobacteriales</taxon>
        <taxon>Flavobacteriaceae</taxon>
        <taxon>Spongiivirga</taxon>
    </lineage>
</organism>
<comment type="caution">
    <text evidence="1">The sequence shown here is derived from an EMBL/GenBank/DDBJ whole genome shotgun (WGS) entry which is preliminary data.</text>
</comment>
<dbReference type="RefSeq" id="WP_164031764.1">
    <property type="nucleotide sequence ID" value="NZ_JAABOQ010000003.1"/>
</dbReference>
<proteinExistence type="predicted"/>
<reference evidence="1 2" key="1">
    <citation type="submission" date="2020-01" db="EMBL/GenBank/DDBJ databases">
        <title>Spongiivirga citrea KCTC 32990T.</title>
        <authorList>
            <person name="Wang G."/>
        </authorList>
    </citation>
    <scope>NUCLEOTIDE SEQUENCE [LARGE SCALE GENOMIC DNA]</scope>
    <source>
        <strain evidence="1 2">KCTC 32990</strain>
    </source>
</reference>
<dbReference type="AlphaFoldDB" id="A0A6M0CPF7"/>
<accession>A0A6M0CPF7</accession>
<evidence type="ECO:0000313" key="1">
    <source>
        <dbReference type="EMBL" id="NER17357.1"/>
    </source>
</evidence>
<keyword evidence="2" id="KW-1185">Reference proteome</keyword>
<evidence type="ECO:0000313" key="2">
    <source>
        <dbReference type="Proteomes" id="UP000474296"/>
    </source>
</evidence>
<sequence>MFKKDIKKSETFAWNTSDFLLPEILVMEDAEVSILTFCHFLVCDKIALLRY</sequence>